<dbReference type="PIRSF" id="PIRSF500136">
    <property type="entry name" value="UDP_ManNAc_DH"/>
    <property type="match status" value="1"/>
</dbReference>
<evidence type="ECO:0000256" key="2">
    <source>
        <dbReference type="ARBA" id="ARBA00023027"/>
    </source>
</evidence>
<name>A0A6J6I1U4_9ZZZZ</name>
<dbReference type="Gene3D" id="3.40.50.720">
    <property type="entry name" value="NAD(P)-binding Rossmann-like Domain"/>
    <property type="match status" value="2"/>
</dbReference>
<feature type="domain" description="UDP-glucose/GDP-mannose dehydrogenase C-terminal" evidence="3">
    <location>
        <begin position="334"/>
        <end position="428"/>
    </location>
</feature>
<dbReference type="Pfam" id="PF00984">
    <property type="entry name" value="UDPG_MGDP_dh"/>
    <property type="match status" value="1"/>
</dbReference>
<dbReference type="GO" id="GO:0016628">
    <property type="term" value="F:oxidoreductase activity, acting on the CH-CH group of donors, NAD or NADP as acceptor"/>
    <property type="evidence" value="ECO:0007669"/>
    <property type="project" value="InterPro"/>
</dbReference>
<dbReference type="GO" id="GO:0000271">
    <property type="term" value="P:polysaccharide biosynthetic process"/>
    <property type="evidence" value="ECO:0007669"/>
    <property type="project" value="InterPro"/>
</dbReference>
<proteinExistence type="predicted"/>
<dbReference type="InterPro" id="IPR017476">
    <property type="entry name" value="UDP-Glc/GDP-Man"/>
</dbReference>
<dbReference type="InterPro" id="IPR014027">
    <property type="entry name" value="UDP-Glc/GDP-Man_DH_C"/>
</dbReference>
<dbReference type="InterPro" id="IPR028359">
    <property type="entry name" value="UDP_ManNAc/GlcNAc_DH"/>
</dbReference>
<dbReference type="SMART" id="SM00984">
    <property type="entry name" value="UDPG_MGDP_dh_C"/>
    <property type="match status" value="1"/>
</dbReference>
<dbReference type="InterPro" id="IPR014026">
    <property type="entry name" value="UDP-Glc/GDP-Man_DH_dimer"/>
</dbReference>
<keyword evidence="1" id="KW-0560">Oxidoreductase</keyword>
<keyword evidence="2" id="KW-0520">NAD</keyword>
<dbReference type="SUPFAM" id="SSF51735">
    <property type="entry name" value="NAD(P)-binding Rossmann-fold domains"/>
    <property type="match status" value="1"/>
</dbReference>
<dbReference type="Pfam" id="PF03720">
    <property type="entry name" value="UDPG_MGDP_dh_C"/>
    <property type="match status" value="1"/>
</dbReference>
<dbReference type="PANTHER" id="PTHR43491:SF1">
    <property type="entry name" value="UDP-N-ACETYL-D-MANNOSAMINE DEHYDROGENASE"/>
    <property type="match status" value="1"/>
</dbReference>
<sequence>MTTVAEFEAAVSARTLSVGVVGLGYVGLPLAVGYAETGFRAVGFDLNEPRIQGLRSGLSHIEDIESSRIAAVVDAGKMLATSDLADLSTVDVIFVCVPTPHDDQKTPDLSFIRSASASVASVLRPGMLIILQSTTSPGTTTQIMQPILEETGLRAGVDFMLAFSPERVDPGNVRFTVRNTPKVVGGVNERSTECARALLEAVMDEPGLVTCVSSPDAAEMTKLLENTYRAVNIALVNELAVLSEKMGIDLWEVISAASTKPFGFQAFWPGIGPGGHCIPVDPYYLSWKARAYDFQTKFIELAADTNLGMADYVCLRVSRFLNRRGQTLNEAKVLALGVAFKEGVSDTRNSRAVQVIKLLEAEGAIVDYADPMVPSITISGRERQSIDPDAIDPTDYDVVLVLVKHLSWPIGRWIESGAHIFDAVNAGGVPTNGQIERL</sequence>
<accession>A0A6J6I1U4</accession>
<dbReference type="PIRSF" id="PIRSF000124">
    <property type="entry name" value="UDPglc_GDPman_dh"/>
    <property type="match status" value="1"/>
</dbReference>
<dbReference type="PANTHER" id="PTHR43491">
    <property type="entry name" value="UDP-N-ACETYL-D-MANNOSAMINE DEHYDROGENASE"/>
    <property type="match status" value="1"/>
</dbReference>
<evidence type="ECO:0000313" key="4">
    <source>
        <dbReference type="EMBL" id="CAB4618593.1"/>
    </source>
</evidence>
<dbReference type="Pfam" id="PF03721">
    <property type="entry name" value="UDPG_MGDP_dh_N"/>
    <property type="match status" value="1"/>
</dbReference>
<protein>
    <submittedName>
        <fullName evidence="4">Unannotated protein</fullName>
    </submittedName>
</protein>
<dbReference type="InterPro" id="IPR036291">
    <property type="entry name" value="NAD(P)-bd_dom_sf"/>
</dbReference>
<dbReference type="SUPFAM" id="SSF52413">
    <property type="entry name" value="UDP-glucose/GDP-mannose dehydrogenase C-terminal domain"/>
    <property type="match status" value="1"/>
</dbReference>
<dbReference type="GO" id="GO:0051287">
    <property type="term" value="F:NAD binding"/>
    <property type="evidence" value="ECO:0007669"/>
    <property type="project" value="InterPro"/>
</dbReference>
<evidence type="ECO:0000259" key="3">
    <source>
        <dbReference type="SMART" id="SM00984"/>
    </source>
</evidence>
<dbReference type="SUPFAM" id="SSF48179">
    <property type="entry name" value="6-phosphogluconate dehydrogenase C-terminal domain-like"/>
    <property type="match status" value="1"/>
</dbReference>
<evidence type="ECO:0000256" key="1">
    <source>
        <dbReference type="ARBA" id="ARBA00023002"/>
    </source>
</evidence>
<dbReference type="GO" id="GO:0016616">
    <property type="term" value="F:oxidoreductase activity, acting on the CH-OH group of donors, NAD or NADP as acceptor"/>
    <property type="evidence" value="ECO:0007669"/>
    <property type="project" value="InterPro"/>
</dbReference>
<dbReference type="AlphaFoldDB" id="A0A6J6I1U4"/>
<dbReference type="InterPro" id="IPR001732">
    <property type="entry name" value="UDP-Glc/GDP-Man_DH_N"/>
</dbReference>
<dbReference type="InterPro" id="IPR008927">
    <property type="entry name" value="6-PGluconate_DH-like_C_sf"/>
</dbReference>
<organism evidence="4">
    <name type="scientific">freshwater metagenome</name>
    <dbReference type="NCBI Taxonomy" id="449393"/>
    <lineage>
        <taxon>unclassified sequences</taxon>
        <taxon>metagenomes</taxon>
        <taxon>ecological metagenomes</taxon>
    </lineage>
</organism>
<reference evidence="4" key="1">
    <citation type="submission" date="2020-05" db="EMBL/GenBank/DDBJ databases">
        <authorList>
            <person name="Chiriac C."/>
            <person name="Salcher M."/>
            <person name="Ghai R."/>
            <person name="Kavagutti S V."/>
        </authorList>
    </citation>
    <scope>NUCLEOTIDE SEQUENCE</scope>
</reference>
<dbReference type="NCBIfam" id="TIGR03026">
    <property type="entry name" value="NDP-sugDHase"/>
    <property type="match status" value="1"/>
</dbReference>
<gene>
    <name evidence="4" type="ORF">UFOPK1835_01586</name>
</gene>
<dbReference type="EMBL" id="CAEZUP010000081">
    <property type="protein sequence ID" value="CAB4618593.1"/>
    <property type="molecule type" value="Genomic_DNA"/>
</dbReference>
<dbReference type="InterPro" id="IPR036220">
    <property type="entry name" value="UDP-Glc/GDP-Man_DH_C_sf"/>
</dbReference>